<evidence type="ECO:0000256" key="6">
    <source>
        <dbReference type="ARBA" id="ARBA00023237"/>
    </source>
</evidence>
<organism evidence="9">
    <name type="scientific">uncultured Dysgonomonas sp</name>
    <dbReference type="NCBI Taxonomy" id="206096"/>
    <lineage>
        <taxon>Bacteria</taxon>
        <taxon>Pseudomonadati</taxon>
        <taxon>Bacteroidota</taxon>
        <taxon>Bacteroidia</taxon>
        <taxon>Bacteroidales</taxon>
        <taxon>Dysgonomonadaceae</taxon>
        <taxon>Dysgonomonas</taxon>
        <taxon>environmental samples</taxon>
    </lineage>
</organism>
<dbReference type="GO" id="GO:0009279">
    <property type="term" value="C:cell outer membrane"/>
    <property type="evidence" value="ECO:0007669"/>
    <property type="project" value="UniProtKB-SubCell"/>
</dbReference>
<keyword evidence="5" id="KW-0564">Palmitate</keyword>
<evidence type="ECO:0000313" key="9">
    <source>
        <dbReference type="EMBL" id="SBW06519.1"/>
    </source>
</evidence>
<evidence type="ECO:0000256" key="4">
    <source>
        <dbReference type="ARBA" id="ARBA00023136"/>
    </source>
</evidence>
<proteinExistence type="inferred from homology"/>
<comment type="similarity">
    <text evidence="2">Belongs to the bacteroidetes fimbrillin superfamily. FimB/Mfa2 family.</text>
</comment>
<dbReference type="RefSeq" id="WP_296944129.1">
    <property type="nucleotide sequence ID" value="NZ_LT599032.1"/>
</dbReference>
<gene>
    <name evidence="9" type="ORF">KL86DYS1_31396</name>
</gene>
<evidence type="ECO:0000256" key="8">
    <source>
        <dbReference type="SAM" id="SignalP"/>
    </source>
</evidence>
<evidence type="ECO:0000256" key="2">
    <source>
        <dbReference type="ARBA" id="ARBA00007248"/>
    </source>
</evidence>
<evidence type="ECO:0008006" key="10">
    <source>
        <dbReference type="Google" id="ProtNLM"/>
    </source>
</evidence>
<accession>A0A212K472</accession>
<dbReference type="Gene3D" id="2.60.40.2100">
    <property type="match status" value="1"/>
</dbReference>
<reference evidence="9" key="1">
    <citation type="submission" date="2016-04" db="EMBL/GenBank/DDBJ databases">
        <authorList>
            <person name="Evans L.H."/>
            <person name="Alamgir A."/>
            <person name="Owens N."/>
            <person name="Weber N.D."/>
            <person name="Virtaneva K."/>
            <person name="Barbian K."/>
            <person name="Babar A."/>
            <person name="Rosenke K."/>
        </authorList>
    </citation>
    <scope>NUCLEOTIDE SEQUENCE</scope>
    <source>
        <strain evidence="9">86-1</strain>
    </source>
</reference>
<name>A0A212K472_9BACT</name>
<evidence type="ECO:0000256" key="5">
    <source>
        <dbReference type="ARBA" id="ARBA00023139"/>
    </source>
</evidence>
<keyword evidence="3 8" id="KW-0732">Signal</keyword>
<evidence type="ECO:0000256" key="1">
    <source>
        <dbReference type="ARBA" id="ARBA00004442"/>
    </source>
</evidence>
<sequence>MKLLKALPVLILSIFLFGCIGDNMDDCPPLNNVILHFDYPSFPDRINRVNVGIFDKDGAHVLDQQIDKENLNSFQGTYLTLNTGEYTAICWGNAFEDTRITCFNPNSFIHDGIISHPNYGTALQIPTHDSLYYGKHDFTITSRNRVEHIVYFKPSHIKIYVYVKGLAALSTDLLPAHYPVVRINNLNPTCNFDMQTAGTGTTYYPDIKIDNAKKIAIARCNTLRFENDNPITIELLDNAIGNNILCTVGLRKFMEDNSITVQEGEELTIPILILFKNGNVTIELLKWEEVPVEPEI</sequence>
<keyword evidence="4" id="KW-0472">Membrane</keyword>
<evidence type="ECO:0000256" key="7">
    <source>
        <dbReference type="ARBA" id="ARBA00023288"/>
    </source>
</evidence>
<keyword evidence="7" id="KW-0449">Lipoprotein</keyword>
<dbReference type="Pfam" id="PF08842">
    <property type="entry name" value="Mfa2"/>
    <property type="match status" value="1"/>
</dbReference>
<comment type="subcellular location">
    <subcellularLocation>
        <location evidence="1">Cell outer membrane</location>
    </subcellularLocation>
</comment>
<dbReference type="PROSITE" id="PS51257">
    <property type="entry name" value="PROKAR_LIPOPROTEIN"/>
    <property type="match status" value="1"/>
</dbReference>
<dbReference type="EMBL" id="FLUM01000003">
    <property type="protein sequence ID" value="SBW06519.1"/>
    <property type="molecule type" value="Genomic_DNA"/>
</dbReference>
<evidence type="ECO:0000256" key="3">
    <source>
        <dbReference type="ARBA" id="ARBA00022729"/>
    </source>
</evidence>
<dbReference type="InterPro" id="IPR014941">
    <property type="entry name" value="FimB/Mfa2/Mfa3"/>
</dbReference>
<dbReference type="AlphaFoldDB" id="A0A212K472"/>
<feature type="chain" id="PRO_5012374656" description="Fimbrillin-A associated anchor proteins Mfa1 and Mfa2" evidence="8">
    <location>
        <begin position="19"/>
        <end position="296"/>
    </location>
</feature>
<protein>
    <recommendedName>
        <fullName evidence="10">Fimbrillin-A associated anchor proteins Mfa1 and Mfa2</fullName>
    </recommendedName>
</protein>
<feature type="signal peptide" evidence="8">
    <location>
        <begin position="1"/>
        <end position="18"/>
    </location>
</feature>
<keyword evidence="6" id="KW-0998">Cell outer membrane</keyword>